<protein>
    <submittedName>
        <fullName evidence="1">Polymerase PA</fullName>
    </submittedName>
</protein>
<feature type="non-terminal residue" evidence="1">
    <location>
        <position position="1"/>
    </location>
</feature>
<dbReference type="Pfam" id="PF00603">
    <property type="entry name" value="Flu_PA"/>
    <property type="match status" value="1"/>
</dbReference>
<sequence length="45" mass="5304">MYSGIEECISNNPWVIQSAYWFNEWLGFEKEGSKVLESVDEIMDE</sequence>
<reference evidence="1" key="1">
    <citation type="submission" date="2019-05" db="EMBL/GenBank/DDBJ databases">
        <title>Whole genome assembly of Influenza A virus.</title>
        <authorList>
            <person name="Tan G."/>
            <person name="Pickett B."/>
            <person name="Fedorova N."/>
            <person name="Amedeo P."/>
            <person name="Isom R."/>
            <person name="Hu L."/>
            <person name="Christensen J."/>
            <person name="Miller J."/>
            <person name="Durbin A."/>
            <person name="Williams T."/>
            <person name="Arumemi F."/>
            <person name="Alanis R."/>
            <person name="Balmseda A."/>
            <person name="Schiller A."/>
            <person name="Patel M."/>
            <person name="Kubale J."/>
            <person name="Gordon A."/>
        </authorList>
    </citation>
    <scope>NUCLEOTIDE SEQUENCE</scope>
    <source>
        <strain evidence="1">B/Nicaragua/8217_04/2017</strain>
    </source>
</reference>
<dbReference type="GO" id="GO:0039694">
    <property type="term" value="P:viral RNA genome replication"/>
    <property type="evidence" value="ECO:0007669"/>
    <property type="project" value="InterPro"/>
</dbReference>
<name>A0A4P9HHC1_9INFB</name>
<dbReference type="EMBL" id="MK969308">
    <property type="protein sequence ID" value="QCU44918.1"/>
    <property type="molecule type" value="Viral_cRNA"/>
</dbReference>
<proteinExistence type="predicted"/>
<organismHost>
    <name type="scientific">Homo sapiens</name>
    <name type="common">Human</name>
    <dbReference type="NCBI Taxonomy" id="9606"/>
</organismHost>
<accession>A0A4P9HHC1</accession>
<evidence type="ECO:0000313" key="1">
    <source>
        <dbReference type="EMBL" id="QCU44918.1"/>
    </source>
</evidence>
<organism evidence="1">
    <name type="scientific">Influenza B virus</name>
    <dbReference type="NCBI Taxonomy" id="11520"/>
    <lineage>
        <taxon>Viruses</taxon>
        <taxon>Riboviria</taxon>
        <taxon>Orthornavirae</taxon>
        <taxon>Negarnaviricota</taxon>
        <taxon>Polyploviricotina</taxon>
        <taxon>Insthoviricetes</taxon>
        <taxon>Articulavirales</taxon>
        <taxon>Orthomyxoviridae</taxon>
        <taxon>Betainfluenzavirus</taxon>
        <taxon>Betainfluenzavirus influenzae</taxon>
    </lineage>
</organism>
<dbReference type="InterPro" id="IPR001009">
    <property type="entry name" value="PA/PA-X"/>
</dbReference>
<gene>
    <name evidence="1" type="primary">PA</name>
</gene>
<dbReference type="GO" id="GO:0003723">
    <property type="term" value="F:RNA binding"/>
    <property type="evidence" value="ECO:0007669"/>
    <property type="project" value="InterPro"/>
</dbReference>